<name>A0A1J5PEV7_9ZZZZ</name>
<dbReference type="AlphaFoldDB" id="A0A1J5PEV7"/>
<gene>
    <name evidence="1" type="ORF">GALL_520810</name>
</gene>
<proteinExistence type="predicted"/>
<sequence>MLGCAPGVVAQALQRVIHARRSKQRQRQGLAAAWLKSAIGNAVVHGLQVRQVKHVTHPLAALQAQAAFDMLIVSKRKMHRNGLAAGTYFKLDGVVCQQQGELLQVIPGVKIRSRQRGFKAAGTGNETIAQVRCTATGQSRCRSGLHPHKRIAGAHMTGQILTRHIPLHGLAQVGHTAVVNQPGLCQCSCRIRKTHRGDEGGQIRHAGIVHACVTVWGKHRPARATTNAFCPLTGVLCPRR</sequence>
<accession>A0A1J5PEV7</accession>
<reference evidence="1" key="1">
    <citation type="submission" date="2016-10" db="EMBL/GenBank/DDBJ databases">
        <title>Sequence of Gallionella enrichment culture.</title>
        <authorList>
            <person name="Poehlein A."/>
            <person name="Muehling M."/>
            <person name="Daniel R."/>
        </authorList>
    </citation>
    <scope>NUCLEOTIDE SEQUENCE</scope>
</reference>
<dbReference type="EMBL" id="MLJW01006668">
    <property type="protein sequence ID" value="OIQ66351.1"/>
    <property type="molecule type" value="Genomic_DNA"/>
</dbReference>
<evidence type="ECO:0000313" key="1">
    <source>
        <dbReference type="EMBL" id="OIQ66351.1"/>
    </source>
</evidence>
<organism evidence="1">
    <name type="scientific">mine drainage metagenome</name>
    <dbReference type="NCBI Taxonomy" id="410659"/>
    <lineage>
        <taxon>unclassified sequences</taxon>
        <taxon>metagenomes</taxon>
        <taxon>ecological metagenomes</taxon>
    </lineage>
</organism>
<comment type="caution">
    <text evidence="1">The sequence shown here is derived from an EMBL/GenBank/DDBJ whole genome shotgun (WGS) entry which is preliminary data.</text>
</comment>
<protein>
    <submittedName>
        <fullName evidence="1">Uncharacterized protein</fullName>
    </submittedName>
</protein>